<feature type="compositionally biased region" description="Polar residues" evidence="9">
    <location>
        <begin position="882"/>
        <end position="894"/>
    </location>
</feature>
<dbReference type="Gene3D" id="3.30.50.10">
    <property type="entry name" value="Erythroid Transcription Factor GATA-1, subunit A"/>
    <property type="match status" value="1"/>
</dbReference>
<dbReference type="InterPro" id="IPR013088">
    <property type="entry name" value="Znf_NHR/GATA"/>
</dbReference>
<evidence type="ECO:0000256" key="9">
    <source>
        <dbReference type="SAM" id="MobiDB-lite"/>
    </source>
</evidence>
<feature type="region of interest" description="Disordered" evidence="9">
    <location>
        <begin position="1331"/>
        <end position="1375"/>
    </location>
</feature>
<feature type="compositionally biased region" description="Polar residues" evidence="9">
    <location>
        <begin position="37"/>
        <end position="46"/>
    </location>
</feature>
<keyword evidence="3" id="KW-0862">Zinc</keyword>
<dbReference type="SMART" id="SM00401">
    <property type="entry name" value="ZnF_GATA"/>
    <property type="match status" value="1"/>
</dbReference>
<dbReference type="SUPFAM" id="SSF57716">
    <property type="entry name" value="Glucocorticoid receptor-like (DNA-binding domain)"/>
    <property type="match status" value="1"/>
</dbReference>
<protein>
    <submittedName>
        <fullName evidence="11">G13460 protein</fullName>
    </submittedName>
</protein>
<feature type="region of interest" description="Disordered" evidence="9">
    <location>
        <begin position="1654"/>
        <end position="1695"/>
    </location>
</feature>
<feature type="region of interest" description="Disordered" evidence="9">
    <location>
        <begin position="571"/>
        <end position="599"/>
    </location>
</feature>
<feature type="compositionally biased region" description="Low complexity" evidence="9">
    <location>
        <begin position="776"/>
        <end position="787"/>
    </location>
</feature>
<organism evidence="11 12">
    <name type="scientific">Coccomyxa viridis</name>
    <dbReference type="NCBI Taxonomy" id="1274662"/>
    <lineage>
        <taxon>Eukaryota</taxon>
        <taxon>Viridiplantae</taxon>
        <taxon>Chlorophyta</taxon>
        <taxon>core chlorophytes</taxon>
        <taxon>Trebouxiophyceae</taxon>
        <taxon>Trebouxiophyceae incertae sedis</taxon>
        <taxon>Coccomyxaceae</taxon>
        <taxon>Coccomyxa</taxon>
    </lineage>
</organism>
<keyword evidence="4" id="KW-0805">Transcription regulation</keyword>
<feature type="region of interest" description="Disordered" evidence="9">
    <location>
        <begin position="24"/>
        <end position="73"/>
    </location>
</feature>
<name>A0ABP1GDR1_9CHLO</name>
<dbReference type="PROSITE" id="PS50114">
    <property type="entry name" value="GATA_ZN_FINGER_2"/>
    <property type="match status" value="1"/>
</dbReference>
<feature type="compositionally biased region" description="Polar residues" evidence="9">
    <location>
        <begin position="415"/>
        <end position="427"/>
    </location>
</feature>
<accession>A0ABP1GDR1</accession>
<evidence type="ECO:0000256" key="3">
    <source>
        <dbReference type="ARBA" id="ARBA00022833"/>
    </source>
</evidence>
<feature type="region of interest" description="Disordered" evidence="9">
    <location>
        <begin position="807"/>
        <end position="841"/>
    </location>
</feature>
<feature type="compositionally biased region" description="Basic and acidic residues" evidence="9">
    <location>
        <begin position="1673"/>
        <end position="1687"/>
    </location>
</feature>
<feature type="region of interest" description="Disordered" evidence="9">
    <location>
        <begin position="1721"/>
        <end position="1864"/>
    </location>
</feature>
<dbReference type="InterPro" id="IPR000679">
    <property type="entry name" value="Znf_GATA"/>
</dbReference>
<evidence type="ECO:0000259" key="10">
    <source>
        <dbReference type="PROSITE" id="PS50114"/>
    </source>
</evidence>
<feature type="region of interest" description="Disordered" evidence="9">
    <location>
        <begin position="115"/>
        <end position="207"/>
    </location>
</feature>
<feature type="region of interest" description="Disordered" evidence="9">
    <location>
        <begin position="358"/>
        <end position="435"/>
    </location>
</feature>
<gene>
    <name evidence="11" type="primary">g13460</name>
    <name evidence="11" type="ORF">VP750_LOCUS11923</name>
</gene>
<feature type="region of interest" description="Disordered" evidence="9">
    <location>
        <begin position="1136"/>
        <end position="1199"/>
    </location>
</feature>
<keyword evidence="1" id="KW-0479">Metal-binding</keyword>
<dbReference type="CDD" id="cd00202">
    <property type="entry name" value="ZnF_GATA"/>
    <property type="match status" value="1"/>
</dbReference>
<evidence type="ECO:0000256" key="8">
    <source>
        <dbReference type="PROSITE-ProRule" id="PRU00094"/>
    </source>
</evidence>
<evidence type="ECO:0000256" key="4">
    <source>
        <dbReference type="ARBA" id="ARBA00023015"/>
    </source>
</evidence>
<sequence length="1989" mass="211767">MGKRERSWQYMKKLCKAQRRQIRAMDEDLPEPGNTGFGSAQMTPEDSTGIYPISSENAMLRRKSPGKKGSAAQSRSMACSNCGAQYSPQWRSGPGGPRTLCNACGMRYSKGRLPNCPLPSAQEERHVPAEPTNAQLSAEAAAQEPSVPAGPMDGQVSTGATAGASSAPAASAAEMPEGLPTSYSPGLPELNIQFDSSDDEEVTMSEEEELRQLEEAHARDAAQPSPSQACPLGEHGQETLQPAFQTSPAKEAGPDWFQQASAGLGHALSHLQRQTDELMPVLRMLGPLGMLAARLMPPGKLQYSKVEALMVGLVYGVFASRAVILHSILREKMTGDKEMQHRTWVLAVTLATWQWAPGSAGSTGKASGRQESRQPLTDVQKPSPHAEAETPVSMGSPLFKQVPKKKRTVSFEAGTASSPTKGLQANSDVEHQTHNQQAAALPDAAVRVEGPRELGTLGQPGMVTVEALPPPAVAAEHSISPQLQLPGQPQPHRLIPMQAPSSLVQQTQAGSSAMAVAHPTSFLLPPPETEFLLLQRTLMPTYQAEPVSAPGVHLGDSDEEEMEIDIMSVSPPAAQPAPRHKPDQALQQTPGGQGPPSFKLLRSGLVKGEAGKRYHRNIYTTAEDRTDRMLDLREVVKAMGWTQLFSSSKIDTKHICTVLWSLIRQQAAREGPPRFLLSQAPKESKIHSPAPKALYLMHLSQIRTLYWISDELERDLLDTFCKDVWADRVYECSMESVRVYEAQDNGQSGQERAEPARTRGIKSLYARQYGQGLASAAQAAQETAKAPQPRHGEAPATQAMLETVGAPEQSNAADAPSHSAIASSRGTTVEQLDPAVTQPEASSAPAAALKVLQPPVLPASHADAHCVVTWQPRQLGDHEARASSQRQESKSLAQGKSCKPAVKTDEQLDSVQPAAGGMPAPNQEGSSAGSAPGQGAAAAKEQARKHSKTQAPGRKGKPTCSSAPAAGLSAAAEGMAEAAVPASKKLDRGMAEITLGCEVSRQDAVVGKDGRSHARTVFCAHDGRLMLELRELAQAVGWQVRAKEGTRDLCVRLWHKAWTKAGELGIPRDALAGLPCFIRRPLKTYYLLGLKHVQTLYLLATEAQRRGLDNFCKGVWPGQYETSMLEISLRQAGPSEQAGASTAVGASTAPAPLPAAKQEDEAQVPPQQRPTQLSPRPQEVSPNPLECSNPQQMAPAPDQCVQGQQLLQVKLQLPGMAARAVAVIRGPEESALCLRQLFDTFADRLPSWRALSRKAGWEGGQRWATAEERLFLIRVGALGQDADTAILLTLPAAVRVLRRFGFTEGELAAIAALHEAPALTAVQLGKLPAAGAAPDDAGATLETHEGDAAGPAASMQPMPLSLPACSTPDMQLEKHGGLPSVQVASAAPMHASAPLGSPKTAAPAKAGPECLENAAAMVSKKQRRTDKPHKQQPAAGTSTDAANPPDATKLGSAPAFTGKRRAGSAATVSRKHARTDKPNKQQPAAGASSGAANPHEAAKTGNAPAVLLQAQLQLPSMAARAMAVIRGPEESTVCMRQLLNTFADRLPSEVAFYRAAKLEGGQRWATAEERLFLIGAGALGQFAAAAIVLTLPAAVRVLRRCGFTEGELAAVAALHDAPPLTAAQLGKLPTAGAQPNKADASEDVPERDAAGRTLPLQPAVPGLLPDCSVPGKQTEKHDGLPPQRERTLAAAQDASAVVAHAPAHLGSSKATARLQAGPESLDNAAATASRKRANSDKPDQQQPAAGASSDAASPAEATKAGSAPAVTGKRRAEASPTVRVTRARLERADQQQAAGGDWVDAIAVRSPSAKPRAPKRLCQSAPGLYVDSQKPRVHDQPSMTDSRQQAPKPEQPEQEPAQPELPDFDLKRDLRIGHAFLIRTEEDDTSKGWNKPWSLGRITRLRKDKTKADVLWLKPKQKVGMWSSKWVPFEVEVFTPKKSRVDKIPWRSEFLDTGCFVCGTKLQEDGTFLPEDQVMMAKAAKYVEGLAQD</sequence>
<comment type="similarity">
    <text evidence="6">Belongs to the type IV zinc-finger family. Class B subfamily.</text>
</comment>
<feature type="region of interest" description="Disordered" evidence="9">
    <location>
        <begin position="877"/>
        <end position="965"/>
    </location>
</feature>
<dbReference type="Pfam" id="PF00320">
    <property type="entry name" value="GATA"/>
    <property type="match status" value="1"/>
</dbReference>
<evidence type="ECO:0000256" key="5">
    <source>
        <dbReference type="ARBA" id="ARBA00023163"/>
    </source>
</evidence>
<comment type="caution">
    <text evidence="11">The sequence shown here is derived from an EMBL/GenBank/DDBJ whole genome shotgun (WGS) entry which is preliminary data.</text>
</comment>
<dbReference type="Proteomes" id="UP001497392">
    <property type="component" value="Unassembled WGS sequence"/>
</dbReference>
<feature type="compositionally biased region" description="Polar residues" evidence="9">
    <location>
        <begin position="1165"/>
        <end position="1175"/>
    </location>
</feature>
<dbReference type="PROSITE" id="PS00344">
    <property type="entry name" value="GATA_ZN_FINGER_1"/>
    <property type="match status" value="1"/>
</dbReference>
<feature type="compositionally biased region" description="Low complexity" evidence="9">
    <location>
        <begin position="923"/>
        <end position="940"/>
    </location>
</feature>
<dbReference type="EMBL" id="CAXHTA020000021">
    <property type="protein sequence ID" value="CAL5230017.1"/>
    <property type="molecule type" value="Genomic_DNA"/>
</dbReference>
<evidence type="ECO:0000256" key="2">
    <source>
        <dbReference type="ARBA" id="ARBA00022771"/>
    </source>
</evidence>
<feature type="compositionally biased region" description="Polar residues" evidence="9">
    <location>
        <begin position="820"/>
        <end position="830"/>
    </location>
</feature>
<comment type="function">
    <text evidence="7">Transcriptional regulator that specifically binds 5'-GATA-3' or 5'-GAT-3' motifs within gene promoters.</text>
</comment>
<dbReference type="PANTHER" id="PTHR47172:SF24">
    <property type="entry name" value="GATA ZINC FINGER DOMAIN-CONTAINING PROTEIN 14-RELATED"/>
    <property type="match status" value="1"/>
</dbReference>
<feature type="compositionally biased region" description="Low complexity" evidence="9">
    <location>
        <begin position="1138"/>
        <end position="1150"/>
    </location>
</feature>
<feature type="region of interest" description="Disordered" evidence="9">
    <location>
        <begin position="1417"/>
        <end position="1498"/>
    </location>
</feature>
<evidence type="ECO:0000313" key="11">
    <source>
        <dbReference type="EMBL" id="CAL5230017.1"/>
    </source>
</evidence>
<evidence type="ECO:0000256" key="7">
    <source>
        <dbReference type="ARBA" id="ARBA00037539"/>
    </source>
</evidence>
<keyword evidence="12" id="KW-1185">Reference proteome</keyword>
<keyword evidence="2 8" id="KW-0863">Zinc-finger</keyword>
<dbReference type="PANTHER" id="PTHR47172">
    <property type="entry name" value="OS01G0976800 PROTEIN"/>
    <property type="match status" value="1"/>
</dbReference>
<evidence type="ECO:0000313" key="12">
    <source>
        <dbReference type="Proteomes" id="UP001497392"/>
    </source>
</evidence>
<feature type="region of interest" description="Disordered" evidence="9">
    <location>
        <begin position="776"/>
        <end position="795"/>
    </location>
</feature>
<feature type="compositionally biased region" description="Low complexity" evidence="9">
    <location>
        <begin position="1740"/>
        <end position="1757"/>
    </location>
</feature>
<evidence type="ECO:0000256" key="6">
    <source>
        <dbReference type="ARBA" id="ARBA00024019"/>
    </source>
</evidence>
<feature type="compositionally biased region" description="Low complexity" evidence="9">
    <location>
        <begin position="1844"/>
        <end position="1860"/>
    </location>
</feature>
<proteinExistence type="inferred from homology"/>
<evidence type="ECO:0000256" key="1">
    <source>
        <dbReference type="ARBA" id="ARBA00022723"/>
    </source>
</evidence>
<feature type="compositionally biased region" description="Acidic residues" evidence="9">
    <location>
        <begin position="196"/>
        <end position="207"/>
    </location>
</feature>
<feature type="domain" description="GATA-type" evidence="10">
    <location>
        <begin position="73"/>
        <end position="108"/>
    </location>
</feature>
<feature type="region of interest" description="Disordered" evidence="9">
    <location>
        <begin position="215"/>
        <end position="234"/>
    </location>
</feature>
<reference evidence="11 12" key="1">
    <citation type="submission" date="2024-06" db="EMBL/GenBank/DDBJ databases">
        <authorList>
            <person name="Kraege A."/>
            <person name="Thomma B."/>
        </authorList>
    </citation>
    <scope>NUCLEOTIDE SEQUENCE [LARGE SCALE GENOMIC DNA]</scope>
</reference>
<feature type="compositionally biased region" description="Low complexity" evidence="9">
    <location>
        <begin position="157"/>
        <end position="173"/>
    </location>
</feature>
<keyword evidence="5" id="KW-0804">Transcription</keyword>